<dbReference type="EMBL" id="BDGG01000004">
    <property type="protein sequence ID" value="GAU98458.1"/>
    <property type="molecule type" value="Genomic_DNA"/>
</dbReference>
<feature type="region of interest" description="Disordered" evidence="2">
    <location>
        <begin position="1"/>
        <end position="52"/>
    </location>
</feature>
<name>A0A1D1VIZ3_RAMVA</name>
<feature type="coiled-coil region" evidence="1">
    <location>
        <begin position="124"/>
        <end position="151"/>
    </location>
</feature>
<evidence type="ECO:0000256" key="1">
    <source>
        <dbReference type="SAM" id="Coils"/>
    </source>
</evidence>
<dbReference type="PANTHER" id="PTHR31434:SF2">
    <property type="entry name" value="S PHASE CYCLIN A-ASSOCIATED PROTEIN IN THE ENDOPLASMIC RETICULUM"/>
    <property type="match status" value="1"/>
</dbReference>
<evidence type="ECO:0008006" key="5">
    <source>
        <dbReference type="Google" id="ProtNLM"/>
    </source>
</evidence>
<dbReference type="Proteomes" id="UP000186922">
    <property type="component" value="Unassembled WGS sequence"/>
</dbReference>
<organism evidence="3 4">
    <name type="scientific">Ramazzottius varieornatus</name>
    <name type="common">Water bear</name>
    <name type="synonym">Tardigrade</name>
    <dbReference type="NCBI Taxonomy" id="947166"/>
    <lineage>
        <taxon>Eukaryota</taxon>
        <taxon>Metazoa</taxon>
        <taxon>Ecdysozoa</taxon>
        <taxon>Tardigrada</taxon>
        <taxon>Eutardigrada</taxon>
        <taxon>Parachela</taxon>
        <taxon>Hypsibioidea</taxon>
        <taxon>Ramazzottiidae</taxon>
        <taxon>Ramazzottius</taxon>
    </lineage>
</organism>
<accession>A0A1D1VIZ3</accession>
<feature type="region of interest" description="Disordered" evidence="2">
    <location>
        <begin position="393"/>
        <end position="412"/>
    </location>
</feature>
<feature type="compositionally biased region" description="Basic and acidic residues" evidence="2">
    <location>
        <begin position="394"/>
        <end position="412"/>
    </location>
</feature>
<feature type="region of interest" description="Disordered" evidence="2">
    <location>
        <begin position="219"/>
        <end position="244"/>
    </location>
</feature>
<dbReference type="OrthoDB" id="313366at2759"/>
<protein>
    <recommendedName>
        <fullName evidence="5">S phase cyclin A-associated protein in the endoplasmic reticulum N-terminal domain-containing protein</fullName>
    </recommendedName>
</protein>
<feature type="compositionally biased region" description="Polar residues" evidence="2">
    <location>
        <begin position="1"/>
        <end position="14"/>
    </location>
</feature>
<evidence type="ECO:0000313" key="3">
    <source>
        <dbReference type="EMBL" id="GAU98458.1"/>
    </source>
</evidence>
<dbReference type="PANTHER" id="PTHR31434">
    <property type="entry name" value="S PHASE CYCLIN A-ASSOCIATED PROTEIN IN THE ENDOPLASMIC RETICULUM"/>
    <property type="match status" value="1"/>
</dbReference>
<evidence type="ECO:0000256" key="2">
    <source>
        <dbReference type="SAM" id="MobiDB-lite"/>
    </source>
</evidence>
<feature type="coiled-coil region" evidence="1">
    <location>
        <begin position="272"/>
        <end position="327"/>
    </location>
</feature>
<keyword evidence="4" id="KW-1185">Reference proteome</keyword>
<keyword evidence="1" id="KW-0175">Coiled coil</keyword>
<gene>
    <name evidence="3" type="primary">RvY_09601-1</name>
    <name evidence="3" type="synonym">RvY_09601.1</name>
    <name evidence="3" type="ORF">RvY_09601</name>
</gene>
<feature type="compositionally biased region" description="Basic residues" evidence="2">
    <location>
        <begin position="20"/>
        <end position="32"/>
    </location>
</feature>
<sequence length="937" mass="107009">MDGTINDATENEPTSGASTKSKRRRKAKQASKAKREAGGNNEPSSVESDSAVLLPDIVPVAVVGQLRPNTASSTTLKKSKSKSGKKVSSVLDESTQRLLSPLKNNKCQHEEKIAKAVENRELLLQEKSEKVRQQSKKVEDAKHQKAAAIKQIQVNMTDRMRRAEEKRMQQITTIKTRARDEATKVDEVNFINNWKSQNRILDVLEKDQKVVSRQQVMEEERARKTEEHKAREEAAQQNRCRVEQDRATKMSEMEERKRIKMTNAEQQLSHRLQQVRVKARDREKKLNAIEAAQQANLESLKERIQKKTEISTRLHEERIELKRLRAQYLRSPRPGSADSASFHEFSTPNRCRSHTGDNSPRGGDNFRNKIEAQVEIEDMSARYSRLGNKLRTKLTRESSPVERADRKSKMESGDVSQALELLDRLKSVNGWSSWTPQTTSSLDSCLERLTRHIAFLSRSKEKSKSNEVPMGFLQIVELSVRLITCSIHGEPEVSVPEKPLCSVYHLLSSVLSCGTFASLMRGDVFVGVIEQAIYFSEQLFFGKKAGKTVPDKVFDACYGSLERILWHFNHLCSSTSSSEDSDRLSDFVKYFMTCGLVQMIGRYHTLQLEDYCLIRVRRSFQFTTWVSRILSARRATLDRDPDHANAIGVFSELNIYRDVLRAAPVFGSVTLLYDLLRLGRSQPRCVVESCNFELPEDSYRVAVDIIRMLSFVGNADLASLQGAFRDLTLSIQFRHICSFLIDHCRTFRRQRSYLLHEVVLLIGQFAFLSPGHQDILHAGHPPTLLQQLALFPVDYFTCGALQDVLLPTLVICCFENRKNCAVLSGELDVNHLTLYIKDRELNPWPHPDLGRLIKLAKDTTPIFVDVFREHSAEDFERYRFENRFPKNLWNAAAQFFYASVPKKEPETPLPAVSDCDNFKEFFEEMSIMLSDEGKVHG</sequence>
<reference evidence="3 4" key="1">
    <citation type="journal article" date="2016" name="Nat. Commun.">
        <title>Extremotolerant tardigrade genome and improved radiotolerance of human cultured cells by tardigrade-unique protein.</title>
        <authorList>
            <person name="Hashimoto T."/>
            <person name="Horikawa D.D."/>
            <person name="Saito Y."/>
            <person name="Kuwahara H."/>
            <person name="Kozuka-Hata H."/>
            <person name="Shin-I T."/>
            <person name="Minakuchi Y."/>
            <person name="Ohishi K."/>
            <person name="Motoyama A."/>
            <person name="Aizu T."/>
            <person name="Enomoto A."/>
            <person name="Kondo K."/>
            <person name="Tanaka S."/>
            <person name="Hara Y."/>
            <person name="Koshikawa S."/>
            <person name="Sagara H."/>
            <person name="Miura T."/>
            <person name="Yokobori S."/>
            <person name="Miyagawa K."/>
            <person name="Suzuki Y."/>
            <person name="Kubo T."/>
            <person name="Oyama M."/>
            <person name="Kohara Y."/>
            <person name="Fujiyama A."/>
            <person name="Arakawa K."/>
            <person name="Katayama T."/>
            <person name="Toyoda A."/>
            <person name="Kunieda T."/>
        </authorList>
    </citation>
    <scope>NUCLEOTIDE SEQUENCE [LARGE SCALE GENOMIC DNA]</scope>
    <source>
        <strain evidence="3 4">YOKOZUNA-1</strain>
    </source>
</reference>
<evidence type="ECO:0000313" key="4">
    <source>
        <dbReference type="Proteomes" id="UP000186922"/>
    </source>
</evidence>
<comment type="caution">
    <text evidence="3">The sequence shown here is derived from an EMBL/GenBank/DDBJ whole genome shotgun (WGS) entry which is preliminary data.</text>
</comment>
<dbReference type="STRING" id="947166.A0A1D1VIZ3"/>
<feature type="region of interest" description="Disordered" evidence="2">
    <location>
        <begin position="64"/>
        <end position="93"/>
    </location>
</feature>
<proteinExistence type="predicted"/>
<feature type="region of interest" description="Disordered" evidence="2">
    <location>
        <begin position="330"/>
        <end position="366"/>
    </location>
</feature>
<dbReference type="AlphaFoldDB" id="A0A1D1VIZ3"/>